<dbReference type="GO" id="GO:0004725">
    <property type="term" value="F:protein tyrosine phosphatase activity"/>
    <property type="evidence" value="ECO:0007669"/>
    <property type="project" value="UniProtKB-EC"/>
</dbReference>
<dbReference type="InterPro" id="IPR016130">
    <property type="entry name" value="Tyr_Pase_AS"/>
</dbReference>
<reference evidence="11 12" key="1">
    <citation type="journal article" date="2018" name="G3 (Bethesda)">
        <title>A High-Quality Reference Genome for the Invasive Mosquitofish Gambusia affinis Using a Chicago Library.</title>
        <authorList>
            <person name="Hoffberg S.L."/>
            <person name="Troendle N.J."/>
            <person name="Glenn T.C."/>
            <person name="Mahmud O."/>
            <person name="Louha S."/>
            <person name="Chalopin D."/>
            <person name="Bennetzen J.L."/>
            <person name="Mauricio R."/>
        </authorList>
    </citation>
    <scope>NUCLEOTIDE SEQUENCE [LARGE SCALE GENOMIC DNA]</scope>
    <source>
        <strain evidence="11">NE01/NJP1002.9</strain>
        <tissue evidence="11">Muscle</tissue>
    </source>
</reference>
<feature type="transmembrane region" description="Helical" evidence="8">
    <location>
        <begin position="326"/>
        <end position="345"/>
    </location>
</feature>
<evidence type="ECO:0000256" key="7">
    <source>
        <dbReference type="SAM" id="MobiDB-lite"/>
    </source>
</evidence>
<keyword evidence="4" id="KW-0904">Protein phosphatase</keyword>
<keyword evidence="8" id="KW-0472">Membrane</keyword>
<evidence type="ECO:0000256" key="6">
    <source>
        <dbReference type="PIRSR" id="PIRSR608356-51"/>
    </source>
</evidence>
<dbReference type="InterPro" id="IPR000387">
    <property type="entry name" value="Tyr_Pase_dom"/>
</dbReference>
<sequence>MKMMERTELGSGDQGAGGVVEIRDGGGWAEPAAWSRGGDSRGQRSSKGIAVLVGVWLLVFDSEGSRAADGDVKTSSASASWRHHFKTTFTGSKREKEKDSKQLPSVHHLHSLLLKLTHRKATSAPGVVSYSAELIHSGHWSPVAQKERRGDGKKRQGAEGEGARYRQFIVSPYIIILNWKYMIMLGSDERDECHSVAKVTDRANNHISSYRGIMTRRLSSSTRSHTEDSIFLRPDEDPVWLDEPTKVEKIGDGAAKKDGVSDCKDGGQSQEGEEVFIHKVYALFVELQCWAALFISSQVTGYWVFFVLEGNGPLSSFYKALQVMDFYLGFFLPCQAIFGMDSTVLMKEVQNTTQHNWIVSGTAVIGVAIFVIMVIHMVSKWCYGTGLWSSGTISREIGDRRQSVSRQPSFTLSEWTDAQEDLMELDPVPQTPVFDMGTDTKMEGDASTLTVTPVGLQERRGSNVSLTLDMCTPGCTEPYGYGAQLSPRDQSAQEYLRQGTHVLTPAMLHTRAMDDQSLQAEFYETPMNFVDPKEYNYPGLVRKNRYKTILPNTHSRVILKSQDEDDFLSTYINANYLKVSENVCITRQLCGCETAALFLADNCPNSSCFPVPVQGYGDEEQAYIATQGPTVNTVGDFWRMVWQERSPIIVMITNLEEKNEKCAEYWPEDTVTHEGIEITVVSVTQEDDYSLRVFTLKCGEEERTLRHYWYTSWPDQKTPDKAPPLLELVQQVEAAREEAPPSSGPIIVHCSAGIGRTGCFIATSILCKQLRTEGVVDILRTTCQLRLDRGGMIQTCEQYQFVHHVLSLSEKQLSHSAEE</sequence>
<dbReference type="InterPro" id="IPR008356">
    <property type="entry name" value="Tyr_Pase_KIM-con"/>
</dbReference>
<dbReference type="SUPFAM" id="SSF52799">
    <property type="entry name" value="(Phosphotyrosine protein) phosphatases II"/>
    <property type="match status" value="1"/>
</dbReference>
<dbReference type="GO" id="GO:0030054">
    <property type="term" value="C:cell junction"/>
    <property type="evidence" value="ECO:0007669"/>
    <property type="project" value="TreeGrafter"/>
</dbReference>
<keyword evidence="8" id="KW-1133">Transmembrane helix</keyword>
<dbReference type="FunFam" id="3.90.190.10:FF:000020">
    <property type="entry name" value="Tyrosine-protein phosphatase non-receptor type 5"/>
    <property type="match status" value="1"/>
</dbReference>
<dbReference type="GO" id="GO:0007165">
    <property type="term" value="P:signal transduction"/>
    <property type="evidence" value="ECO:0007669"/>
    <property type="project" value="TreeGrafter"/>
</dbReference>
<feature type="domain" description="Tyrosine specific protein phosphatases" evidence="10">
    <location>
        <begin position="726"/>
        <end position="800"/>
    </location>
</feature>
<dbReference type="EMBL" id="NHOQ01001396">
    <property type="protein sequence ID" value="PWA24705.1"/>
    <property type="molecule type" value="Genomic_DNA"/>
</dbReference>
<evidence type="ECO:0000256" key="3">
    <source>
        <dbReference type="ARBA" id="ARBA00022801"/>
    </source>
</evidence>
<evidence type="ECO:0000313" key="12">
    <source>
        <dbReference type="Proteomes" id="UP000250572"/>
    </source>
</evidence>
<dbReference type="PROSITE" id="PS50056">
    <property type="entry name" value="TYR_PHOSPHATASE_2"/>
    <property type="match status" value="1"/>
</dbReference>
<dbReference type="PROSITE" id="PS50055">
    <property type="entry name" value="TYR_PHOSPHATASE_PTP"/>
    <property type="match status" value="1"/>
</dbReference>
<dbReference type="GO" id="GO:0019901">
    <property type="term" value="F:protein kinase binding"/>
    <property type="evidence" value="ECO:0007669"/>
    <property type="project" value="TreeGrafter"/>
</dbReference>
<feature type="transmembrane region" description="Helical" evidence="8">
    <location>
        <begin position="280"/>
        <end position="306"/>
    </location>
</feature>
<dbReference type="InterPro" id="IPR000242">
    <property type="entry name" value="PTP_cat"/>
</dbReference>
<evidence type="ECO:0000256" key="5">
    <source>
        <dbReference type="PIRSR" id="PIRSR608356-50"/>
    </source>
</evidence>
<evidence type="ECO:0000256" key="1">
    <source>
        <dbReference type="ARBA" id="ARBA00013064"/>
    </source>
</evidence>
<dbReference type="InterPro" id="IPR003595">
    <property type="entry name" value="Tyr_Pase_cat"/>
</dbReference>
<dbReference type="PANTHER" id="PTHR46198:SF1">
    <property type="entry name" value="TYROSINE-PROTEIN PHOSPHATASE NON-RECEPTOR TYPE 5"/>
    <property type="match status" value="1"/>
</dbReference>
<keyword evidence="2" id="KW-0597">Phosphoprotein</keyword>
<name>A0A315VNB6_GAMAF</name>
<dbReference type="STRING" id="33528.ENSGAFP00000032411"/>
<feature type="region of interest" description="Disordered" evidence="7">
    <location>
        <begin position="141"/>
        <end position="161"/>
    </location>
</feature>
<evidence type="ECO:0000259" key="10">
    <source>
        <dbReference type="PROSITE" id="PS50056"/>
    </source>
</evidence>
<comment type="caution">
    <text evidence="11">The sequence shown here is derived from an EMBL/GenBank/DDBJ whole genome shotgun (WGS) entry which is preliminary data.</text>
</comment>
<dbReference type="SMART" id="SM00404">
    <property type="entry name" value="PTPc_motif"/>
    <property type="match status" value="1"/>
</dbReference>
<proteinExistence type="predicted"/>
<dbReference type="PRINTS" id="PR01778">
    <property type="entry name" value="KIMPTPASE"/>
</dbReference>
<protein>
    <recommendedName>
        <fullName evidence="1">protein-tyrosine-phosphatase</fullName>
        <ecNumber evidence="1">3.1.3.48</ecNumber>
    </recommendedName>
</protein>
<dbReference type="InterPro" id="IPR029021">
    <property type="entry name" value="Prot-tyrosine_phosphatase-like"/>
</dbReference>
<dbReference type="PRINTS" id="PR00700">
    <property type="entry name" value="PRTYPHPHTASE"/>
</dbReference>
<keyword evidence="12" id="KW-1185">Reference proteome</keyword>
<feature type="transmembrane region" description="Helical" evidence="8">
    <location>
        <begin position="357"/>
        <end position="378"/>
    </location>
</feature>
<gene>
    <name evidence="11" type="ORF">CCH79_00010053</name>
</gene>
<keyword evidence="8" id="KW-0812">Transmembrane</keyword>
<evidence type="ECO:0000256" key="2">
    <source>
        <dbReference type="ARBA" id="ARBA00022553"/>
    </source>
</evidence>
<keyword evidence="3" id="KW-0378">Hydrolase</keyword>
<feature type="domain" description="Tyrosine-protein phosphatase" evidence="9">
    <location>
        <begin position="518"/>
        <end position="809"/>
    </location>
</feature>
<feature type="binding site" evidence="6">
    <location>
        <position position="715"/>
    </location>
    <ligand>
        <name>substrate</name>
    </ligand>
</feature>
<dbReference type="EC" id="3.1.3.48" evidence="1"/>
<feature type="region of interest" description="Disordered" evidence="7">
    <location>
        <begin position="1"/>
        <end position="22"/>
    </location>
</feature>
<dbReference type="GO" id="GO:0005829">
    <property type="term" value="C:cytosol"/>
    <property type="evidence" value="ECO:0007669"/>
    <property type="project" value="TreeGrafter"/>
</dbReference>
<feature type="compositionally biased region" description="Basic and acidic residues" evidence="7">
    <location>
        <begin position="145"/>
        <end position="161"/>
    </location>
</feature>
<evidence type="ECO:0000259" key="9">
    <source>
        <dbReference type="PROSITE" id="PS50055"/>
    </source>
</evidence>
<dbReference type="GO" id="GO:0005886">
    <property type="term" value="C:plasma membrane"/>
    <property type="evidence" value="ECO:0007669"/>
    <property type="project" value="TreeGrafter"/>
</dbReference>
<dbReference type="Pfam" id="PF00102">
    <property type="entry name" value="Y_phosphatase"/>
    <property type="match status" value="1"/>
</dbReference>
<evidence type="ECO:0000256" key="4">
    <source>
        <dbReference type="ARBA" id="ARBA00022912"/>
    </source>
</evidence>
<feature type="active site" description="Phosphocysteine intermediate" evidence="5">
    <location>
        <position position="750"/>
    </location>
</feature>
<feature type="binding site" evidence="6">
    <location>
        <position position="794"/>
    </location>
    <ligand>
        <name>substrate</name>
    </ligand>
</feature>
<dbReference type="PANTHER" id="PTHR46198">
    <property type="entry name" value="PROTEIN-TYROSINE-PHOSPHATASE"/>
    <property type="match status" value="1"/>
</dbReference>
<evidence type="ECO:0000313" key="11">
    <source>
        <dbReference type="EMBL" id="PWA24705.1"/>
    </source>
</evidence>
<dbReference type="PROSITE" id="PS00383">
    <property type="entry name" value="TYR_PHOSPHATASE_1"/>
    <property type="match status" value="1"/>
</dbReference>
<dbReference type="Gene3D" id="3.90.190.10">
    <property type="entry name" value="Protein tyrosine phosphatase superfamily"/>
    <property type="match status" value="1"/>
</dbReference>
<dbReference type="AlphaFoldDB" id="A0A315VNB6"/>
<dbReference type="SMART" id="SM00194">
    <property type="entry name" value="PTPc"/>
    <property type="match status" value="1"/>
</dbReference>
<organism evidence="11 12">
    <name type="scientific">Gambusia affinis</name>
    <name type="common">Western mosquitofish</name>
    <name type="synonym">Heterandria affinis</name>
    <dbReference type="NCBI Taxonomy" id="33528"/>
    <lineage>
        <taxon>Eukaryota</taxon>
        <taxon>Metazoa</taxon>
        <taxon>Chordata</taxon>
        <taxon>Craniata</taxon>
        <taxon>Vertebrata</taxon>
        <taxon>Euteleostomi</taxon>
        <taxon>Actinopterygii</taxon>
        <taxon>Neopterygii</taxon>
        <taxon>Teleostei</taxon>
        <taxon>Neoteleostei</taxon>
        <taxon>Acanthomorphata</taxon>
        <taxon>Ovalentaria</taxon>
        <taxon>Atherinomorphae</taxon>
        <taxon>Cyprinodontiformes</taxon>
        <taxon>Poeciliidae</taxon>
        <taxon>Poeciliinae</taxon>
        <taxon>Gambusia</taxon>
    </lineage>
</organism>
<evidence type="ECO:0000256" key="8">
    <source>
        <dbReference type="SAM" id="Phobius"/>
    </source>
</evidence>
<accession>A0A315VNB6</accession>
<feature type="binding site" evidence="6">
    <location>
        <begin position="750"/>
        <end position="756"/>
    </location>
    <ligand>
        <name>substrate</name>
    </ligand>
</feature>
<dbReference type="Proteomes" id="UP000250572">
    <property type="component" value="Unassembled WGS sequence"/>
</dbReference>